<feature type="non-terminal residue" evidence="2">
    <location>
        <position position="1"/>
    </location>
</feature>
<gene>
    <name evidence="2" type="ORF">GIB67_022488</name>
</gene>
<keyword evidence="3" id="KW-1185">Reference proteome</keyword>
<dbReference type="PANTHER" id="PTHR33638:SF1">
    <property type="entry name" value="SELENOPROTEIN H"/>
    <property type="match status" value="1"/>
</dbReference>
<evidence type="ECO:0008006" key="4">
    <source>
        <dbReference type="Google" id="ProtNLM"/>
    </source>
</evidence>
<dbReference type="InterPro" id="IPR052674">
    <property type="entry name" value="SelWTH-like"/>
</dbReference>
<dbReference type="AlphaFoldDB" id="A0A7J7L7B2"/>
<sequence length="166" mass="18506">TTRQTGGKESQEVSSSSQTSKEVKPKVKRGRKPVKKEEVMADDSNEEKPDEAEDGEVSGEDEPAKLGDGDESDGGDERFWMFVNSKQCKSFERRAIEVRELLSTVAPGVTVKFNPEKPRKGCFEIREEGGNIFLTLEDLKRPFKQMKELDLNVVVAEIVEKIAAGN</sequence>
<dbReference type="OrthoDB" id="1933874at2759"/>
<protein>
    <recommendedName>
        <fullName evidence="4">Selenoprotein H</fullName>
    </recommendedName>
</protein>
<feature type="compositionally biased region" description="Acidic residues" evidence="1">
    <location>
        <begin position="40"/>
        <end position="61"/>
    </location>
</feature>
<evidence type="ECO:0000313" key="3">
    <source>
        <dbReference type="Proteomes" id="UP000541444"/>
    </source>
</evidence>
<reference evidence="2 3" key="1">
    <citation type="journal article" date="2020" name="IScience">
        <title>Genome Sequencing of the Endangered Kingdonia uniflora (Circaeasteraceae, Ranunculales) Reveals Potential Mechanisms of Evolutionary Specialization.</title>
        <authorList>
            <person name="Sun Y."/>
            <person name="Deng T."/>
            <person name="Zhang A."/>
            <person name="Moore M.J."/>
            <person name="Landis J.B."/>
            <person name="Lin N."/>
            <person name="Zhang H."/>
            <person name="Zhang X."/>
            <person name="Huang J."/>
            <person name="Zhang X."/>
            <person name="Sun H."/>
            <person name="Wang H."/>
        </authorList>
    </citation>
    <scope>NUCLEOTIDE SEQUENCE [LARGE SCALE GENOMIC DNA]</scope>
    <source>
        <strain evidence="2">TB1705</strain>
        <tissue evidence="2">Leaf</tissue>
    </source>
</reference>
<name>A0A7J7L7B2_9MAGN</name>
<dbReference type="PANTHER" id="PTHR33638">
    <property type="entry name" value="SELENOPROTEIN H"/>
    <property type="match status" value="1"/>
</dbReference>
<dbReference type="Proteomes" id="UP000541444">
    <property type="component" value="Unassembled WGS sequence"/>
</dbReference>
<evidence type="ECO:0000313" key="2">
    <source>
        <dbReference type="EMBL" id="KAF6138454.1"/>
    </source>
</evidence>
<accession>A0A7J7L7B2</accession>
<dbReference type="EMBL" id="JACGCM010002569">
    <property type="protein sequence ID" value="KAF6138454.1"/>
    <property type="molecule type" value="Genomic_DNA"/>
</dbReference>
<evidence type="ECO:0000256" key="1">
    <source>
        <dbReference type="SAM" id="MobiDB-lite"/>
    </source>
</evidence>
<dbReference type="GO" id="GO:0005794">
    <property type="term" value="C:Golgi apparatus"/>
    <property type="evidence" value="ECO:0007669"/>
    <property type="project" value="TreeGrafter"/>
</dbReference>
<feature type="region of interest" description="Disordered" evidence="1">
    <location>
        <begin position="1"/>
        <end position="77"/>
    </location>
</feature>
<comment type="caution">
    <text evidence="2">The sequence shown here is derived from an EMBL/GenBank/DDBJ whole genome shotgun (WGS) entry which is preliminary data.</text>
</comment>
<proteinExistence type="predicted"/>
<organism evidence="2 3">
    <name type="scientific">Kingdonia uniflora</name>
    <dbReference type="NCBI Taxonomy" id="39325"/>
    <lineage>
        <taxon>Eukaryota</taxon>
        <taxon>Viridiplantae</taxon>
        <taxon>Streptophyta</taxon>
        <taxon>Embryophyta</taxon>
        <taxon>Tracheophyta</taxon>
        <taxon>Spermatophyta</taxon>
        <taxon>Magnoliopsida</taxon>
        <taxon>Ranunculales</taxon>
        <taxon>Circaeasteraceae</taxon>
        <taxon>Kingdonia</taxon>
    </lineage>
</organism>